<name>A0A167WR47_9FLAO</name>
<dbReference type="Gene3D" id="2.40.160.50">
    <property type="entry name" value="membrane protein fhac: a member of the omp85/tpsb transporter family"/>
    <property type="match status" value="1"/>
</dbReference>
<gene>
    <name evidence="2" type="ORF">FBFR_10830</name>
</gene>
<comment type="caution">
    <text evidence="2">The sequence shown here is derived from an EMBL/GenBank/DDBJ whole genome shotgun (WGS) entry which is preliminary data.</text>
</comment>
<proteinExistence type="predicted"/>
<evidence type="ECO:0000313" key="2">
    <source>
        <dbReference type="EMBL" id="OAB27659.1"/>
    </source>
</evidence>
<keyword evidence="3" id="KW-1185">Reference proteome</keyword>
<sequence length="568" mass="64872">MKSFVAILLILIFGWHSSAQNFQLQIIGQSDFETKTIDSLGYNSKHQNTKALQDEINKFTVKLTQIGYIDNTTLDFTKAKDSCYIAKIALGKKVETIYLYIGAHKQLNNLITLNKKNDIVEVPYSEIDSFLEQTVKKLEQNGFSLAKLKLVNIKRDKSALSATLQLETEQQRILNSITIRYAENGRTNKFPKGHLKQINKKYQKIIFNQKVVEQINSDFEKYNFVNQVKYPEILFTKDSTKVYVYLEKRNSNTFDGFLGFSNNDNEKIALAGYLDIKLENILGSGEQVAIYWKSDGNDQKTFKASLELPYLLQTPLGLKAQLQVFRQDTTFQNTKTAIDLSYFLNYNSRVYLGYHITESSDIQNLNNTSISDFTNSFLTSSFEYLKSDTNNLLFPIKSKFQTIIGIGKREISNPTDNSKNNQLTLTVQAMHNIYLNRKNSIHLNSQNNYLRSNRYVVNELFRFGGLNSIRGFAENSLEAYLTTSLLTEYRYILSPNLYLHSILDYGLTKNKAGSGTSDITENLIGIGLGMGLQTKNGLLKLALANGKTKKQQFEIYNTIIHISYNVKF</sequence>
<evidence type="ECO:0000256" key="1">
    <source>
        <dbReference type="SAM" id="SignalP"/>
    </source>
</evidence>
<reference evidence="2 3" key="1">
    <citation type="submission" date="2016-03" db="EMBL/GenBank/DDBJ databases">
        <title>Draft genome sequence of Flavobacterium fryxellicola DSM 16209.</title>
        <authorList>
            <person name="Shin S.-K."/>
            <person name="Yi H."/>
        </authorList>
    </citation>
    <scope>NUCLEOTIDE SEQUENCE [LARGE SCALE GENOMIC DNA]</scope>
    <source>
        <strain evidence="2 3">DSM 16209</strain>
    </source>
</reference>
<keyword evidence="1" id="KW-0732">Signal</keyword>
<dbReference type="AlphaFoldDB" id="A0A167WR47"/>
<dbReference type="RefSeq" id="WP_066081049.1">
    <property type="nucleotide sequence ID" value="NZ_FRDK01000005.1"/>
</dbReference>
<dbReference type="STRING" id="249352.SAMN05444395_105140"/>
<protein>
    <submittedName>
        <fullName evidence="2">Uncharacterized protein</fullName>
    </submittedName>
</protein>
<dbReference type="EMBL" id="LVJE01000016">
    <property type="protein sequence ID" value="OAB27659.1"/>
    <property type="molecule type" value="Genomic_DNA"/>
</dbReference>
<evidence type="ECO:0000313" key="3">
    <source>
        <dbReference type="Proteomes" id="UP000077164"/>
    </source>
</evidence>
<dbReference type="Proteomes" id="UP000077164">
    <property type="component" value="Unassembled WGS sequence"/>
</dbReference>
<feature type="chain" id="PRO_5007894047" evidence="1">
    <location>
        <begin position="22"/>
        <end position="568"/>
    </location>
</feature>
<dbReference type="OrthoDB" id="9811416at2"/>
<feature type="signal peptide" evidence="1">
    <location>
        <begin position="1"/>
        <end position="21"/>
    </location>
</feature>
<organism evidence="2 3">
    <name type="scientific">Flavobacterium fryxellicola</name>
    <dbReference type="NCBI Taxonomy" id="249352"/>
    <lineage>
        <taxon>Bacteria</taxon>
        <taxon>Pseudomonadati</taxon>
        <taxon>Bacteroidota</taxon>
        <taxon>Flavobacteriia</taxon>
        <taxon>Flavobacteriales</taxon>
        <taxon>Flavobacteriaceae</taxon>
        <taxon>Flavobacterium</taxon>
    </lineage>
</organism>
<accession>A0A167WR47</accession>